<dbReference type="AlphaFoldDB" id="A0A4Y2K0Z5"/>
<name>A0A4Y2K0Z5_ARAVE</name>
<reference evidence="2 3" key="1">
    <citation type="journal article" date="2019" name="Sci. Rep.">
        <title>Orb-weaving spider Araneus ventricosus genome elucidates the spidroin gene catalogue.</title>
        <authorList>
            <person name="Kono N."/>
            <person name="Nakamura H."/>
            <person name="Ohtoshi R."/>
            <person name="Moran D.A.P."/>
            <person name="Shinohara A."/>
            <person name="Yoshida Y."/>
            <person name="Fujiwara M."/>
            <person name="Mori M."/>
            <person name="Tomita M."/>
            <person name="Arakawa K."/>
        </authorList>
    </citation>
    <scope>NUCLEOTIDE SEQUENCE [LARGE SCALE GENOMIC DNA]</scope>
</reference>
<proteinExistence type="predicted"/>
<accession>A0A4Y2K0Z5</accession>
<evidence type="ECO:0000313" key="2">
    <source>
        <dbReference type="EMBL" id="GBM96030.1"/>
    </source>
</evidence>
<organism evidence="2 3">
    <name type="scientific">Araneus ventricosus</name>
    <name type="common">Orbweaver spider</name>
    <name type="synonym">Epeira ventricosa</name>
    <dbReference type="NCBI Taxonomy" id="182803"/>
    <lineage>
        <taxon>Eukaryota</taxon>
        <taxon>Metazoa</taxon>
        <taxon>Ecdysozoa</taxon>
        <taxon>Arthropoda</taxon>
        <taxon>Chelicerata</taxon>
        <taxon>Arachnida</taxon>
        <taxon>Araneae</taxon>
        <taxon>Araneomorphae</taxon>
        <taxon>Entelegynae</taxon>
        <taxon>Araneoidea</taxon>
        <taxon>Araneidae</taxon>
        <taxon>Araneus</taxon>
    </lineage>
</organism>
<gene>
    <name evidence="2" type="ORF">AVEN_68423_1</name>
</gene>
<dbReference type="Proteomes" id="UP000499080">
    <property type="component" value="Unassembled WGS sequence"/>
</dbReference>
<feature type="region of interest" description="Disordered" evidence="1">
    <location>
        <begin position="48"/>
        <end position="73"/>
    </location>
</feature>
<keyword evidence="3" id="KW-1185">Reference proteome</keyword>
<protein>
    <submittedName>
        <fullName evidence="2">Uncharacterized protein</fullName>
    </submittedName>
</protein>
<evidence type="ECO:0000256" key="1">
    <source>
        <dbReference type="SAM" id="MobiDB-lite"/>
    </source>
</evidence>
<comment type="caution">
    <text evidence="2">The sequence shown here is derived from an EMBL/GenBank/DDBJ whole genome shotgun (WGS) entry which is preliminary data.</text>
</comment>
<sequence>SFRERKVCFAYPSTLLAYPSSDVSFDEDAHPLDEPQHVFGVAPFHAVHGEGPRHREQGHDPAPRHVAPEDLLGHGGEHVVNHGFRRKAVQTQVGRDALEQLWMKVLQFVGQQPANKELRNNVIKSYDGYY</sequence>
<dbReference type="EMBL" id="BGPR01270087">
    <property type="protein sequence ID" value="GBM96030.1"/>
    <property type="molecule type" value="Genomic_DNA"/>
</dbReference>
<feature type="non-terminal residue" evidence="2">
    <location>
        <position position="1"/>
    </location>
</feature>
<evidence type="ECO:0000313" key="3">
    <source>
        <dbReference type="Proteomes" id="UP000499080"/>
    </source>
</evidence>